<dbReference type="Pfam" id="PF00561">
    <property type="entry name" value="Abhydrolase_1"/>
    <property type="match status" value="2"/>
</dbReference>
<gene>
    <name evidence="2" type="ORF">HZI73_15680</name>
</gene>
<dbReference type="AlphaFoldDB" id="A0A8J8MLC5"/>
<keyword evidence="2" id="KW-0378">Hydrolase</keyword>
<dbReference type="PANTHER" id="PTHR43433">
    <property type="entry name" value="HYDROLASE, ALPHA/BETA FOLD FAMILY PROTEIN"/>
    <property type="match status" value="1"/>
</dbReference>
<dbReference type="InterPro" id="IPR050471">
    <property type="entry name" value="AB_hydrolase"/>
</dbReference>
<dbReference type="KEGG" id="vpy:HZI73_15680"/>
<proteinExistence type="predicted"/>
<feature type="domain" description="AB hydrolase-1" evidence="1">
    <location>
        <begin position="21"/>
        <end position="122"/>
    </location>
</feature>
<evidence type="ECO:0000313" key="2">
    <source>
        <dbReference type="EMBL" id="QUI23641.1"/>
    </source>
</evidence>
<sequence length="265" mass="29857">MGRIKANGIHMYYEIHGSGEPLVLIEGLGYATWMWYKQIERLSQHYKVIVFDNRGVGKTDMPDEEYTIELFAADMAELLDALGIKKAHILGVSMGGYVAQEFALSYPEYVDKLILCSTTFGGPNCIPIPEATLSMMFKGGGDYKSEDDIKKVISIALDEKNLSKHEDVLVKIMEEKMAHPQPKFAYNRQLMASAGFNTEERLCKVKAETLILAGRGDRVVPWENSQLIQNKIPHSRCEVLEGAGHVFFMEQPALTNKLIVDFLYQ</sequence>
<organism evidence="2 3">
    <name type="scientific">Vallitalea pronyensis</name>
    <dbReference type="NCBI Taxonomy" id="1348613"/>
    <lineage>
        <taxon>Bacteria</taxon>
        <taxon>Bacillati</taxon>
        <taxon>Bacillota</taxon>
        <taxon>Clostridia</taxon>
        <taxon>Lachnospirales</taxon>
        <taxon>Vallitaleaceae</taxon>
        <taxon>Vallitalea</taxon>
    </lineage>
</organism>
<dbReference type="PRINTS" id="PR00111">
    <property type="entry name" value="ABHYDROLASE"/>
</dbReference>
<keyword evidence="3" id="KW-1185">Reference proteome</keyword>
<dbReference type="InterPro" id="IPR000073">
    <property type="entry name" value="AB_hydrolase_1"/>
</dbReference>
<dbReference type="Proteomes" id="UP000683246">
    <property type="component" value="Chromosome"/>
</dbReference>
<reference evidence="2" key="1">
    <citation type="submission" date="2020-07" db="EMBL/GenBank/DDBJ databases">
        <title>Vallitalea pronyensis genome.</title>
        <authorList>
            <person name="Postec A."/>
        </authorList>
    </citation>
    <scope>NUCLEOTIDE SEQUENCE</scope>
    <source>
        <strain evidence="2">FatNI3</strain>
    </source>
</reference>
<protein>
    <submittedName>
        <fullName evidence="2">Alpha/beta hydrolase</fullName>
    </submittedName>
</protein>
<dbReference type="EMBL" id="CP058649">
    <property type="protein sequence ID" value="QUI23641.1"/>
    <property type="molecule type" value="Genomic_DNA"/>
</dbReference>
<evidence type="ECO:0000259" key="1">
    <source>
        <dbReference type="Pfam" id="PF00561"/>
    </source>
</evidence>
<name>A0A8J8MLC5_9FIRM</name>
<evidence type="ECO:0000313" key="3">
    <source>
        <dbReference type="Proteomes" id="UP000683246"/>
    </source>
</evidence>
<dbReference type="Gene3D" id="3.40.50.1820">
    <property type="entry name" value="alpha/beta hydrolase"/>
    <property type="match status" value="1"/>
</dbReference>
<dbReference type="InterPro" id="IPR029058">
    <property type="entry name" value="AB_hydrolase_fold"/>
</dbReference>
<feature type="domain" description="AB hydrolase-1" evidence="1">
    <location>
        <begin position="199"/>
        <end position="252"/>
    </location>
</feature>
<dbReference type="SUPFAM" id="SSF53474">
    <property type="entry name" value="alpha/beta-Hydrolases"/>
    <property type="match status" value="1"/>
</dbReference>
<dbReference type="GO" id="GO:0016787">
    <property type="term" value="F:hydrolase activity"/>
    <property type="evidence" value="ECO:0007669"/>
    <property type="project" value="UniProtKB-KW"/>
</dbReference>
<dbReference type="RefSeq" id="WP_212694327.1">
    <property type="nucleotide sequence ID" value="NZ_CP058649.1"/>
</dbReference>
<dbReference type="PANTHER" id="PTHR43433:SF5">
    <property type="entry name" value="AB HYDROLASE-1 DOMAIN-CONTAINING PROTEIN"/>
    <property type="match status" value="1"/>
</dbReference>
<accession>A0A8J8MLC5</accession>